<dbReference type="AlphaFoldDB" id="A0A7Y1MW01"/>
<sequence length="227" mass="24581">MSYGLEAINDNSYVQIDSETPRLCAIYNGTYLPSGRLSYVTFPSPITTAEPPCIFIQNSPTRPGDIYSSMTVNGGPGAWTGFTLATNNIAYLPTGKWFAAVFASRSTSNYGIFCWAGDTKLIYDSGAVPVIFTRASHSWSYQGVVIVGELGKGYAWANNMVGPLLSDEYFMVNPFSRGVLQYHATAAERGVRFNYGGNYLQIYSFSAMGPWTDAGAPGAVFARLPGT</sequence>
<protein>
    <submittedName>
        <fullName evidence="1">Uncharacterized protein</fullName>
    </submittedName>
</protein>
<organism evidence="1 2">
    <name type="scientific">Pseudomonas gessardii</name>
    <dbReference type="NCBI Taxonomy" id="78544"/>
    <lineage>
        <taxon>Bacteria</taxon>
        <taxon>Pseudomonadati</taxon>
        <taxon>Pseudomonadota</taxon>
        <taxon>Gammaproteobacteria</taxon>
        <taxon>Pseudomonadales</taxon>
        <taxon>Pseudomonadaceae</taxon>
        <taxon>Pseudomonas</taxon>
    </lineage>
</organism>
<name>A0A7Y1MW01_9PSED</name>
<proteinExistence type="predicted"/>
<evidence type="ECO:0000313" key="1">
    <source>
        <dbReference type="EMBL" id="NNA99052.1"/>
    </source>
</evidence>
<gene>
    <name evidence="1" type="ORF">HBO33_28315</name>
</gene>
<dbReference type="EMBL" id="JAAQYP010000077">
    <property type="protein sequence ID" value="NNA99052.1"/>
    <property type="molecule type" value="Genomic_DNA"/>
</dbReference>
<reference evidence="1 2" key="1">
    <citation type="journal article" date="2020" name="Front. Microbiol.">
        <title>Genetic Organization of the aprX-lipA2 Operon Affects the Proteolytic Potential of Pseudomonas Species in Milk.</title>
        <authorList>
            <person name="Maier C."/>
            <person name="Huptas C."/>
            <person name="von Neubeck M."/>
            <person name="Scherer S."/>
            <person name="Wenning M."/>
            <person name="Lucking G."/>
        </authorList>
    </citation>
    <scope>NUCLEOTIDE SEQUENCE [LARGE SCALE GENOMIC DNA]</scope>
    <source>
        <strain evidence="1 2">G4779</strain>
    </source>
</reference>
<accession>A0A7Y1MW01</accession>
<dbReference type="RefSeq" id="WP_169899176.1">
    <property type="nucleotide sequence ID" value="NZ_JAAQYP010000077.1"/>
</dbReference>
<comment type="caution">
    <text evidence="1">The sequence shown here is derived from an EMBL/GenBank/DDBJ whole genome shotgun (WGS) entry which is preliminary data.</text>
</comment>
<dbReference type="Proteomes" id="UP000542111">
    <property type="component" value="Unassembled WGS sequence"/>
</dbReference>
<evidence type="ECO:0000313" key="2">
    <source>
        <dbReference type="Proteomes" id="UP000542111"/>
    </source>
</evidence>